<dbReference type="AlphaFoldDB" id="A0A2G5P4L1"/>
<dbReference type="STRING" id="85968.GCA_900073015_03793"/>
<dbReference type="InterPro" id="IPR058714">
    <property type="entry name" value="LpqS"/>
</dbReference>
<evidence type="ECO:0000256" key="1">
    <source>
        <dbReference type="SAM" id="Phobius"/>
    </source>
</evidence>
<dbReference type="Pfam" id="PF26327">
    <property type="entry name" value="LpqS"/>
    <property type="match status" value="1"/>
</dbReference>
<dbReference type="EMBL" id="PDCN02000075">
    <property type="protein sequence ID" value="PIB72963.1"/>
    <property type="molecule type" value="Genomic_DNA"/>
</dbReference>
<keyword evidence="1" id="KW-0472">Membrane</keyword>
<reference evidence="2 3" key="1">
    <citation type="journal article" date="2017" name="Infect. Genet. Evol.">
        <title>The new phylogeny of the genus Mycobacterium: The old and the news.</title>
        <authorList>
            <person name="Tortoli E."/>
            <person name="Fedrizzi T."/>
            <person name="Meehan C.J."/>
            <person name="Trovato A."/>
            <person name="Grottola A."/>
            <person name="Giacobazzi E."/>
            <person name="Serpini G.F."/>
            <person name="Tagliazucchi S."/>
            <person name="Fabio A."/>
            <person name="Bettua C."/>
            <person name="Bertorelli R."/>
            <person name="Frascaro F."/>
            <person name="De Sanctis V."/>
            <person name="Pecorari M."/>
            <person name="Jousson O."/>
            <person name="Segata N."/>
            <person name="Cirillo D.M."/>
        </authorList>
    </citation>
    <scope>NUCLEOTIDE SEQUENCE [LARGE SCALE GENOMIC DNA]</scope>
    <source>
        <strain evidence="2 3">CIP1034565</strain>
    </source>
</reference>
<keyword evidence="1" id="KW-1133">Transmembrane helix</keyword>
<name>A0A2G5P4L1_9MYCO</name>
<evidence type="ECO:0000313" key="2">
    <source>
        <dbReference type="EMBL" id="PIB72963.1"/>
    </source>
</evidence>
<keyword evidence="3" id="KW-1185">Reference proteome</keyword>
<protein>
    <submittedName>
        <fullName evidence="2">Uncharacterized protein</fullName>
    </submittedName>
</protein>
<feature type="transmembrane region" description="Helical" evidence="1">
    <location>
        <begin position="15"/>
        <end position="36"/>
    </location>
</feature>
<feature type="transmembrane region" description="Helical" evidence="1">
    <location>
        <begin position="101"/>
        <end position="117"/>
    </location>
</feature>
<keyword evidence="1" id="KW-0812">Transmembrane</keyword>
<comment type="caution">
    <text evidence="2">The sequence shown here is derived from an EMBL/GenBank/DDBJ whole genome shotgun (WGS) entry which is preliminary data.</text>
</comment>
<evidence type="ECO:0000313" key="3">
    <source>
        <dbReference type="Proteomes" id="UP000230551"/>
    </source>
</evidence>
<organism evidence="2 3">
    <name type="scientific">Mycolicibacterium brumae</name>
    <dbReference type="NCBI Taxonomy" id="85968"/>
    <lineage>
        <taxon>Bacteria</taxon>
        <taxon>Bacillati</taxon>
        <taxon>Actinomycetota</taxon>
        <taxon>Actinomycetes</taxon>
        <taxon>Mycobacteriales</taxon>
        <taxon>Mycobacteriaceae</taxon>
        <taxon>Mycolicibacterium</taxon>
    </lineage>
</organism>
<sequence>MTVVAHREPRGAQRWLIALIVIVFTAIPTAHCLAGAGQSAGSSATSTHAHAVAPSSDGFAEALSIAVIDHAHADPVPVDAWCSALGMVGVLIHADNPGRNLLVLAAVLLTLGALLWGRQPIRGPPRGTQVASSGRDILHRHCVIRR</sequence>
<proteinExistence type="predicted"/>
<gene>
    <name evidence="2" type="ORF">CQY22_018605</name>
</gene>
<dbReference type="Proteomes" id="UP000230551">
    <property type="component" value="Unassembled WGS sequence"/>
</dbReference>
<accession>A0A2G5P4L1</accession>
<dbReference type="RefSeq" id="WP_090593675.1">
    <property type="nucleotide sequence ID" value="NZ_CP104302.1"/>
</dbReference>